<dbReference type="AlphaFoldDB" id="A0A382ZTR6"/>
<reference evidence="1" key="1">
    <citation type="submission" date="2018-05" db="EMBL/GenBank/DDBJ databases">
        <authorList>
            <person name="Lanie J.A."/>
            <person name="Ng W.-L."/>
            <person name="Kazmierczak K.M."/>
            <person name="Andrzejewski T.M."/>
            <person name="Davidsen T.M."/>
            <person name="Wayne K.J."/>
            <person name="Tettelin H."/>
            <person name="Glass J.I."/>
            <person name="Rusch D."/>
            <person name="Podicherti R."/>
            <person name="Tsui H.-C.T."/>
            <person name="Winkler M.E."/>
        </authorList>
    </citation>
    <scope>NUCLEOTIDE SEQUENCE</scope>
</reference>
<dbReference type="Pfam" id="PF21448">
    <property type="entry name" value="DNMK"/>
    <property type="match status" value="1"/>
</dbReference>
<protein>
    <recommendedName>
        <fullName evidence="2">Deoxynucleotide monophosphate kinase</fullName>
    </recommendedName>
</protein>
<gene>
    <name evidence="1" type="ORF">METZ01_LOCUS451534</name>
</gene>
<dbReference type="Gene3D" id="3.40.50.300">
    <property type="entry name" value="P-loop containing nucleotide triphosphate hydrolases"/>
    <property type="match status" value="1"/>
</dbReference>
<sequence length="199" mass="23085">MVIGISGKIRSGKSRVAKTIIEILEKNGKTGVVKSFAEPIYKMISEMYESDIESIKKHKQDNTPIYIKTPRTFLRNGYKSTNYRTVMQIIGSGVRNYADNDVWVNGLFGVDNEKINNSDSVWIIEDLRFPNEAERIRDCNGLLIRIEREMHQPNDHIIENSLNDWHDWDLLIENNFKTKKKRNKGLKKILENYLTGVVV</sequence>
<evidence type="ECO:0008006" key="2">
    <source>
        <dbReference type="Google" id="ProtNLM"/>
    </source>
</evidence>
<dbReference type="InterPro" id="IPR027417">
    <property type="entry name" value="P-loop_NTPase"/>
</dbReference>
<dbReference type="SUPFAM" id="SSF52540">
    <property type="entry name" value="P-loop containing nucleoside triphosphate hydrolases"/>
    <property type="match status" value="1"/>
</dbReference>
<evidence type="ECO:0000313" key="1">
    <source>
        <dbReference type="EMBL" id="SVD98680.1"/>
    </source>
</evidence>
<organism evidence="1">
    <name type="scientific">marine metagenome</name>
    <dbReference type="NCBI Taxonomy" id="408172"/>
    <lineage>
        <taxon>unclassified sequences</taxon>
        <taxon>metagenomes</taxon>
        <taxon>ecological metagenomes</taxon>
    </lineage>
</organism>
<dbReference type="InterPro" id="IPR048444">
    <property type="entry name" value="DNMK"/>
</dbReference>
<name>A0A382ZTR6_9ZZZZ</name>
<proteinExistence type="predicted"/>
<accession>A0A382ZTR6</accession>
<dbReference type="EMBL" id="UINC01186452">
    <property type="protein sequence ID" value="SVD98680.1"/>
    <property type="molecule type" value="Genomic_DNA"/>
</dbReference>